<reference evidence="3" key="1">
    <citation type="journal article" date="2014" name="BMC Genomics">
        <title>Characterizing the developmental transcriptome of the oriental fruit fly, Bactrocera dorsalis (Diptera: Tephritidae) through comparative genomic analysis with Drosophila melanogaster utilizing modENCODE datasets.</title>
        <authorList>
            <person name="Geib S.M."/>
            <person name="Calla B."/>
            <person name="Hall B."/>
            <person name="Hou S."/>
            <person name="Manoukis N.C."/>
        </authorList>
    </citation>
    <scope>NUCLEOTIDE SEQUENCE</scope>
    <source>
        <strain evidence="3">Punador</strain>
    </source>
</reference>
<keyword evidence="2" id="KW-0732">Signal</keyword>
<feature type="chain" id="PRO_5001556717" evidence="2">
    <location>
        <begin position="17"/>
        <end position="286"/>
    </location>
</feature>
<dbReference type="OrthoDB" id="8064559at2759"/>
<feature type="signal peptide" evidence="2">
    <location>
        <begin position="1"/>
        <end position="16"/>
    </location>
</feature>
<feature type="region of interest" description="Disordered" evidence="1">
    <location>
        <begin position="80"/>
        <end position="112"/>
    </location>
</feature>
<proteinExistence type="predicted"/>
<sequence length="286" mass="28536">MKLFLVAFTLIASAAADVSHLSREYLPPVQPGHHSGSGSSHYSAVGGSAGFGSSGSSHFGASSGSVSSSGSFGAIGGSASVGSSSGASAGHSGSVSYSSQQHSHDYGHGQQSQAVHVSYDSVPVAPAPAPEPEQEPEPVAAAPVEADGAVSYGSYGQDEVQQQYESQYEGAAEVEQQQVDAGVSGANDESGAAYAGSLDLSSQDASLQYFDHNSLLTDSYGNNVGAHESHVSLAAAQGPAIRSPQPASFAPAASHDVVQQYVSAGAGVGASSGVETQYGSNGGYIY</sequence>
<evidence type="ECO:0000313" key="3">
    <source>
        <dbReference type="EMBL" id="JAC41858.1"/>
    </source>
</evidence>
<feature type="compositionally biased region" description="Low complexity" evidence="1">
    <location>
        <begin position="80"/>
        <end position="101"/>
    </location>
</feature>
<organism evidence="3">
    <name type="scientific">Bactrocera dorsalis</name>
    <name type="common">Oriental fruit fly</name>
    <name type="synonym">Dacus dorsalis</name>
    <dbReference type="NCBI Taxonomy" id="27457"/>
    <lineage>
        <taxon>Eukaryota</taxon>
        <taxon>Metazoa</taxon>
        <taxon>Ecdysozoa</taxon>
        <taxon>Arthropoda</taxon>
        <taxon>Hexapoda</taxon>
        <taxon>Insecta</taxon>
        <taxon>Pterygota</taxon>
        <taxon>Neoptera</taxon>
        <taxon>Endopterygota</taxon>
        <taxon>Diptera</taxon>
        <taxon>Brachycera</taxon>
        <taxon>Muscomorpha</taxon>
        <taxon>Tephritoidea</taxon>
        <taxon>Tephritidae</taxon>
        <taxon>Bactrocera</taxon>
        <taxon>Bactrocera</taxon>
    </lineage>
</organism>
<evidence type="ECO:0000256" key="1">
    <source>
        <dbReference type="SAM" id="MobiDB-lite"/>
    </source>
</evidence>
<accession>A0A034VJY3</accession>
<dbReference type="AlphaFoldDB" id="A0A034VJY3"/>
<name>A0A034VJY3_BACDO</name>
<dbReference type="EMBL" id="GAKP01017094">
    <property type="protein sequence ID" value="JAC41858.1"/>
    <property type="molecule type" value="Transcribed_RNA"/>
</dbReference>
<evidence type="ECO:0000256" key="2">
    <source>
        <dbReference type="SAM" id="SignalP"/>
    </source>
</evidence>
<protein>
    <submittedName>
        <fullName evidence="3">Uncharacterized protein</fullName>
    </submittedName>
</protein>